<gene>
    <name evidence="1" type="ORF">DPMN_144831</name>
</gene>
<protein>
    <submittedName>
        <fullName evidence="1">Uncharacterized protein</fullName>
    </submittedName>
</protein>
<evidence type="ECO:0000313" key="2">
    <source>
        <dbReference type="Proteomes" id="UP000828390"/>
    </source>
</evidence>
<reference evidence="1" key="2">
    <citation type="submission" date="2020-11" db="EMBL/GenBank/DDBJ databases">
        <authorList>
            <person name="McCartney M.A."/>
            <person name="Auch B."/>
            <person name="Kono T."/>
            <person name="Mallez S."/>
            <person name="Becker A."/>
            <person name="Gohl D.M."/>
            <person name="Silverstein K.A.T."/>
            <person name="Koren S."/>
            <person name="Bechman K.B."/>
            <person name="Herman A."/>
            <person name="Abrahante J.E."/>
            <person name="Garbe J."/>
        </authorList>
    </citation>
    <scope>NUCLEOTIDE SEQUENCE</scope>
    <source>
        <strain evidence="1">Duluth1</strain>
        <tissue evidence="1">Whole animal</tissue>
    </source>
</reference>
<accession>A0A9D4F3V8</accession>
<evidence type="ECO:0000313" key="1">
    <source>
        <dbReference type="EMBL" id="KAH3791348.1"/>
    </source>
</evidence>
<comment type="caution">
    <text evidence="1">The sequence shown here is derived from an EMBL/GenBank/DDBJ whole genome shotgun (WGS) entry which is preliminary data.</text>
</comment>
<sequence>MMTSLMMSVSGRTSRLLPRSWQLHPVTALIQRATQRTRLWQDASRLHCHAD</sequence>
<proteinExistence type="predicted"/>
<keyword evidence="2" id="KW-1185">Reference proteome</keyword>
<name>A0A9D4F3V8_DREPO</name>
<organism evidence="1 2">
    <name type="scientific">Dreissena polymorpha</name>
    <name type="common">Zebra mussel</name>
    <name type="synonym">Mytilus polymorpha</name>
    <dbReference type="NCBI Taxonomy" id="45954"/>
    <lineage>
        <taxon>Eukaryota</taxon>
        <taxon>Metazoa</taxon>
        <taxon>Spiralia</taxon>
        <taxon>Lophotrochozoa</taxon>
        <taxon>Mollusca</taxon>
        <taxon>Bivalvia</taxon>
        <taxon>Autobranchia</taxon>
        <taxon>Heteroconchia</taxon>
        <taxon>Euheterodonta</taxon>
        <taxon>Imparidentia</taxon>
        <taxon>Neoheterodontei</taxon>
        <taxon>Myida</taxon>
        <taxon>Dreissenoidea</taxon>
        <taxon>Dreissenidae</taxon>
        <taxon>Dreissena</taxon>
    </lineage>
</organism>
<dbReference type="Proteomes" id="UP000828390">
    <property type="component" value="Unassembled WGS sequence"/>
</dbReference>
<dbReference type="EMBL" id="JAIWYP010000007">
    <property type="protein sequence ID" value="KAH3791348.1"/>
    <property type="molecule type" value="Genomic_DNA"/>
</dbReference>
<reference evidence="1" key="1">
    <citation type="journal article" date="2019" name="bioRxiv">
        <title>The Genome of the Zebra Mussel, Dreissena polymorpha: A Resource for Invasive Species Research.</title>
        <authorList>
            <person name="McCartney M.A."/>
            <person name="Auch B."/>
            <person name="Kono T."/>
            <person name="Mallez S."/>
            <person name="Zhang Y."/>
            <person name="Obille A."/>
            <person name="Becker A."/>
            <person name="Abrahante J.E."/>
            <person name="Garbe J."/>
            <person name="Badalamenti J.P."/>
            <person name="Herman A."/>
            <person name="Mangelson H."/>
            <person name="Liachko I."/>
            <person name="Sullivan S."/>
            <person name="Sone E.D."/>
            <person name="Koren S."/>
            <person name="Silverstein K.A.T."/>
            <person name="Beckman K.B."/>
            <person name="Gohl D.M."/>
        </authorList>
    </citation>
    <scope>NUCLEOTIDE SEQUENCE</scope>
    <source>
        <strain evidence="1">Duluth1</strain>
        <tissue evidence="1">Whole animal</tissue>
    </source>
</reference>
<dbReference type="AlphaFoldDB" id="A0A9D4F3V8"/>